<feature type="compositionally biased region" description="Basic and acidic residues" evidence="1">
    <location>
        <begin position="48"/>
        <end position="57"/>
    </location>
</feature>
<comment type="caution">
    <text evidence="2">The sequence shown here is derived from an EMBL/GenBank/DDBJ whole genome shotgun (WGS) entry which is preliminary data.</text>
</comment>
<feature type="region of interest" description="Disordered" evidence="1">
    <location>
        <begin position="1"/>
        <end position="88"/>
    </location>
</feature>
<sequence length="88" mass="9786">MEEKGTAPPPASSRCYLELKEGERPPSRPARGRKRWGRRRPPQSSSRHRLEMEEGDRPSLLPARGGAPPPQVKATPPTPPHPPVSHCR</sequence>
<evidence type="ECO:0000256" key="1">
    <source>
        <dbReference type="SAM" id="MobiDB-lite"/>
    </source>
</evidence>
<reference evidence="2" key="1">
    <citation type="submission" date="2020-06" db="EMBL/GenBank/DDBJ databases">
        <authorList>
            <person name="Li T."/>
            <person name="Hu X."/>
            <person name="Zhang T."/>
            <person name="Song X."/>
            <person name="Zhang H."/>
            <person name="Dai N."/>
            <person name="Sheng W."/>
            <person name="Hou X."/>
            <person name="Wei L."/>
        </authorList>
    </citation>
    <scope>NUCLEOTIDE SEQUENCE</scope>
    <source>
        <strain evidence="2">G01</strain>
        <tissue evidence="2">Leaf</tissue>
    </source>
</reference>
<protein>
    <submittedName>
        <fullName evidence="2">Uncharacterized protein</fullName>
    </submittedName>
</protein>
<feature type="compositionally biased region" description="Basic and acidic residues" evidence="1">
    <location>
        <begin position="17"/>
        <end position="26"/>
    </location>
</feature>
<reference evidence="2" key="2">
    <citation type="journal article" date="2024" name="Plant">
        <title>Genomic evolution and insights into agronomic trait innovations of Sesamum species.</title>
        <authorList>
            <person name="Miao H."/>
            <person name="Wang L."/>
            <person name="Qu L."/>
            <person name="Liu H."/>
            <person name="Sun Y."/>
            <person name="Le M."/>
            <person name="Wang Q."/>
            <person name="Wei S."/>
            <person name="Zheng Y."/>
            <person name="Lin W."/>
            <person name="Duan Y."/>
            <person name="Cao H."/>
            <person name="Xiong S."/>
            <person name="Wang X."/>
            <person name="Wei L."/>
            <person name="Li C."/>
            <person name="Ma Q."/>
            <person name="Ju M."/>
            <person name="Zhao R."/>
            <person name="Li G."/>
            <person name="Mu C."/>
            <person name="Tian Q."/>
            <person name="Mei H."/>
            <person name="Zhang T."/>
            <person name="Gao T."/>
            <person name="Zhang H."/>
        </authorList>
    </citation>
    <scope>NUCLEOTIDE SEQUENCE</scope>
    <source>
        <strain evidence="2">G01</strain>
    </source>
</reference>
<feature type="compositionally biased region" description="Pro residues" evidence="1">
    <location>
        <begin position="67"/>
        <end position="88"/>
    </location>
</feature>
<name>A0AAW2IR17_9LAMI</name>
<accession>A0AAW2IR17</accession>
<feature type="compositionally biased region" description="Basic residues" evidence="1">
    <location>
        <begin position="30"/>
        <end position="41"/>
    </location>
</feature>
<dbReference type="AlphaFoldDB" id="A0AAW2IR17"/>
<evidence type="ECO:0000313" key="2">
    <source>
        <dbReference type="EMBL" id="KAL0284048.1"/>
    </source>
</evidence>
<dbReference type="EMBL" id="JACGWK010001678">
    <property type="protein sequence ID" value="KAL0284048.1"/>
    <property type="molecule type" value="Genomic_DNA"/>
</dbReference>
<gene>
    <name evidence="2" type="ORF">Sangu_2850200</name>
</gene>
<organism evidence="2">
    <name type="scientific">Sesamum angustifolium</name>
    <dbReference type="NCBI Taxonomy" id="2727405"/>
    <lineage>
        <taxon>Eukaryota</taxon>
        <taxon>Viridiplantae</taxon>
        <taxon>Streptophyta</taxon>
        <taxon>Embryophyta</taxon>
        <taxon>Tracheophyta</taxon>
        <taxon>Spermatophyta</taxon>
        <taxon>Magnoliopsida</taxon>
        <taxon>eudicotyledons</taxon>
        <taxon>Gunneridae</taxon>
        <taxon>Pentapetalae</taxon>
        <taxon>asterids</taxon>
        <taxon>lamiids</taxon>
        <taxon>Lamiales</taxon>
        <taxon>Pedaliaceae</taxon>
        <taxon>Sesamum</taxon>
    </lineage>
</organism>
<proteinExistence type="predicted"/>